<reference evidence="5 6" key="1">
    <citation type="submission" date="2019-08" db="EMBL/GenBank/DDBJ databases">
        <title>Complete genome sequence of Terriglobus albidus strain ORNL.</title>
        <authorList>
            <person name="Podar M."/>
        </authorList>
    </citation>
    <scope>NUCLEOTIDE SEQUENCE [LARGE SCALE GENOMIC DNA]</scope>
    <source>
        <strain evidence="5 6">ORNL</strain>
    </source>
</reference>
<protein>
    <submittedName>
        <fullName evidence="5">S9 family peptidase</fullName>
    </submittedName>
</protein>
<dbReference type="AlphaFoldDB" id="A0A5B9EE62"/>
<accession>A0A5B9EE62</accession>
<dbReference type="PANTHER" id="PTHR42776:SF27">
    <property type="entry name" value="DIPEPTIDYL PEPTIDASE FAMILY MEMBER 6"/>
    <property type="match status" value="1"/>
</dbReference>
<feature type="region of interest" description="Disordered" evidence="3">
    <location>
        <begin position="66"/>
        <end position="93"/>
    </location>
</feature>
<dbReference type="InterPro" id="IPR001375">
    <property type="entry name" value="Peptidase_S9_cat"/>
</dbReference>
<dbReference type="Proteomes" id="UP000321820">
    <property type="component" value="Chromosome"/>
</dbReference>
<proteinExistence type="predicted"/>
<dbReference type="Gene3D" id="2.120.10.30">
    <property type="entry name" value="TolB, C-terminal domain"/>
    <property type="match status" value="2"/>
</dbReference>
<keyword evidence="6" id="KW-1185">Reference proteome</keyword>
<keyword evidence="2" id="KW-0645">Protease</keyword>
<dbReference type="InterPro" id="IPR029058">
    <property type="entry name" value="AB_hydrolase_fold"/>
</dbReference>
<evidence type="ECO:0000256" key="3">
    <source>
        <dbReference type="SAM" id="MobiDB-lite"/>
    </source>
</evidence>
<dbReference type="GO" id="GO:0004252">
    <property type="term" value="F:serine-type endopeptidase activity"/>
    <property type="evidence" value="ECO:0007669"/>
    <property type="project" value="TreeGrafter"/>
</dbReference>
<evidence type="ECO:0000256" key="1">
    <source>
        <dbReference type="ARBA" id="ARBA00022801"/>
    </source>
</evidence>
<dbReference type="OrthoDB" id="108903at2"/>
<dbReference type="Pfam" id="PF00326">
    <property type="entry name" value="Peptidase_S9"/>
    <property type="match status" value="1"/>
</dbReference>
<keyword evidence="2" id="KW-0720">Serine protease</keyword>
<dbReference type="KEGG" id="talb:FTW19_16210"/>
<dbReference type="RefSeq" id="WP_147648597.1">
    <property type="nucleotide sequence ID" value="NZ_CP042806.1"/>
</dbReference>
<evidence type="ECO:0000313" key="5">
    <source>
        <dbReference type="EMBL" id="QEE29405.1"/>
    </source>
</evidence>
<evidence type="ECO:0000256" key="2">
    <source>
        <dbReference type="ARBA" id="ARBA00022825"/>
    </source>
</evidence>
<organism evidence="5 6">
    <name type="scientific">Terriglobus albidus</name>
    <dbReference type="NCBI Taxonomy" id="1592106"/>
    <lineage>
        <taxon>Bacteria</taxon>
        <taxon>Pseudomonadati</taxon>
        <taxon>Acidobacteriota</taxon>
        <taxon>Terriglobia</taxon>
        <taxon>Terriglobales</taxon>
        <taxon>Acidobacteriaceae</taxon>
        <taxon>Terriglobus</taxon>
    </lineage>
</organism>
<feature type="domain" description="Peptidase S9 prolyl oligopeptidase catalytic" evidence="4">
    <location>
        <begin position="476"/>
        <end position="677"/>
    </location>
</feature>
<gene>
    <name evidence="5" type="ORF">FTW19_16210</name>
</gene>
<evidence type="ECO:0000313" key="6">
    <source>
        <dbReference type="Proteomes" id="UP000321820"/>
    </source>
</evidence>
<name>A0A5B9EE62_9BACT</name>
<dbReference type="InterPro" id="IPR011042">
    <property type="entry name" value="6-blade_b-propeller_TolB-like"/>
</dbReference>
<dbReference type="EMBL" id="CP042806">
    <property type="protein sequence ID" value="QEE29405.1"/>
    <property type="molecule type" value="Genomic_DNA"/>
</dbReference>
<evidence type="ECO:0000259" key="4">
    <source>
        <dbReference type="Pfam" id="PF00326"/>
    </source>
</evidence>
<keyword evidence="1" id="KW-0378">Hydrolase</keyword>
<dbReference type="SUPFAM" id="SSF82171">
    <property type="entry name" value="DPP6 N-terminal domain-like"/>
    <property type="match status" value="1"/>
</dbReference>
<sequence length="688" mass="74441">MRTIAAAILFSAALLPAQQSSRIPELLADLARVRTPSASILSPDGNYVAWVAPGAAGDQLHLSASNSGGEDRILSPGGNELKPACASKSPTWGPDSKTLAFLSNCSTDGKRQRQWELFLWTAADNRFQQLTTLKGALTKPAFSPDGHSVAFLFVENATRSAGATSAMKPPAGVIGEDGIEIQRVEKVDLADRSLQYAITPANLHVYEFSWSADSQNIAFIAANPPGENNWWVAKLYNQSLKRTGEACNGMGCSVGFASPSVIVDSQKATGSLHGLQIAVPRFSPDGKTIAFIGGLMSDEGSNGGDIYLVPTVGGDPRNITEGRKSTPSWLDWADNTHLVVSEHQRGQAHLAVLSTSGSDMPIYHLTLPESIGSGQSAMSVSVSIPSKKMALIRQSLNMAPEVWAGEMKNLKQISHLNDTLKPLNGKAESIEWKNENFDVQGWLTLPANYDPGKKYPLIVSVHGGPSSEITSRYGGEPALFSALGYFVFQPNPRGSYGQGESFTQANRKDFGYGDLRDILAGLDAVEKRFPVDTDRVGVMGWSYGGFMTMFSITQTNRFKAAVSGAGISNWQSYYGENSIDQWMIPFFGSSVYDDPAVYAKSSAINYIKSVKTPTLIIVGDSDGECPMPQSFEMWHALRDLGVTTQLIVYPGEGHHFADAGHNTDRLERTLRWFEEKMPAKTDSSSAMQ</sequence>
<dbReference type="Gene3D" id="3.40.50.1820">
    <property type="entry name" value="alpha/beta hydrolase"/>
    <property type="match status" value="1"/>
</dbReference>
<dbReference type="GO" id="GO:0006508">
    <property type="term" value="P:proteolysis"/>
    <property type="evidence" value="ECO:0007669"/>
    <property type="project" value="InterPro"/>
</dbReference>
<dbReference type="SUPFAM" id="SSF53474">
    <property type="entry name" value="alpha/beta-Hydrolases"/>
    <property type="match status" value="1"/>
</dbReference>
<dbReference type="PANTHER" id="PTHR42776">
    <property type="entry name" value="SERINE PEPTIDASE S9 FAMILY MEMBER"/>
    <property type="match status" value="1"/>
</dbReference>
<dbReference type="InterPro" id="IPR011659">
    <property type="entry name" value="WD40"/>
</dbReference>
<dbReference type="Pfam" id="PF07676">
    <property type="entry name" value="PD40"/>
    <property type="match status" value="2"/>
</dbReference>